<organism evidence="2 3">
    <name type="scientific">Streptomyces malaysiensis subsp. samsunensis</name>
    <dbReference type="NCBI Taxonomy" id="459658"/>
    <lineage>
        <taxon>Bacteria</taxon>
        <taxon>Bacillati</taxon>
        <taxon>Actinomycetota</taxon>
        <taxon>Actinomycetes</taxon>
        <taxon>Kitasatosporales</taxon>
        <taxon>Streptomycetaceae</taxon>
        <taxon>Streptomyces</taxon>
        <taxon>Streptomyces violaceusniger group</taxon>
    </lineage>
</organism>
<comment type="caution">
    <text evidence="2">The sequence shown here is derived from an EMBL/GenBank/DDBJ whole genome shotgun (WGS) entry which is preliminary data.</text>
</comment>
<dbReference type="EMBL" id="JANIIC010000094">
    <property type="protein sequence ID" value="MCQ8835838.1"/>
    <property type="molecule type" value="Genomic_DNA"/>
</dbReference>
<dbReference type="Gene3D" id="1.10.357.10">
    <property type="entry name" value="Tetracycline Repressor, domain 2"/>
    <property type="match status" value="1"/>
</dbReference>
<dbReference type="SUPFAM" id="SSF46689">
    <property type="entry name" value="Homeodomain-like"/>
    <property type="match status" value="1"/>
</dbReference>
<protein>
    <submittedName>
        <fullName evidence="2">TetR family transcriptional regulator</fullName>
    </submittedName>
</protein>
<dbReference type="AlphaFoldDB" id="A0A9X2M692"/>
<evidence type="ECO:0000313" key="3">
    <source>
        <dbReference type="Proteomes" id="UP001142400"/>
    </source>
</evidence>
<proteinExistence type="predicted"/>
<feature type="region of interest" description="Disordered" evidence="1">
    <location>
        <begin position="52"/>
        <end position="106"/>
    </location>
</feature>
<accession>A0A9X2M692</accession>
<evidence type="ECO:0000313" key="2">
    <source>
        <dbReference type="EMBL" id="MCQ8835838.1"/>
    </source>
</evidence>
<keyword evidence="3" id="KW-1185">Reference proteome</keyword>
<feature type="region of interest" description="Disordered" evidence="1">
    <location>
        <begin position="1"/>
        <end position="21"/>
    </location>
</feature>
<name>A0A9X2M692_STRMQ</name>
<dbReference type="Proteomes" id="UP001142400">
    <property type="component" value="Unassembled WGS sequence"/>
</dbReference>
<reference evidence="2" key="1">
    <citation type="submission" date="2022-06" db="EMBL/GenBank/DDBJ databases">
        <title>WGS of actinobacteria.</title>
        <authorList>
            <person name="Thawai C."/>
        </authorList>
    </citation>
    <scope>NUCLEOTIDE SEQUENCE</scope>
    <source>
        <strain evidence="2">DSM 42010</strain>
    </source>
</reference>
<sequence length="106" mass="11204">MPVEPTLTRRAAEPGTAARERTRRRIIEAAAGLLESGGRDAVTTRAVADAAGLKPTASSSPCANRWSPPSPPGNRLWRNRGRAAPPVPCARHCPARRASVGPNSNF</sequence>
<dbReference type="InterPro" id="IPR009057">
    <property type="entry name" value="Homeodomain-like_sf"/>
</dbReference>
<gene>
    <name evidence="2" type="ORF">NQU54_44205</name>
</gene>
<evidence type="ECO:0000256" key="1">
    <source>
        <dbReference type="SAM" id="MobiDB-lite"/>
    </source>
</evidence>